<dbReference type="AlphaFoldDB" id="A0AAV5V8A3"/>
<dbReference type="SMART" id="SM00413">
    <property type="entry name" value="ETS"/>
    <property type="match status" value="1"/>
</dbReference>
<evidence type="ECO:0000256" key="3">
    <source>
        <dbReference type="RuleBase" id="RU004019"/>
    </source>
</evidence>
<keyword evidence="2 3" id="KW-0238">DNA-binding</keyword>
<name>A0AAV5V8A3_9BILA</name>
<dbReference type="GO" id="GO:0043565">
    <property type="term" value="F:sequence-specific DNA binding"/>
    <property type="evidence" value="ECO:0007669"/>
    <property type="project" value="InterPro"/>
</dbReference>
<proteinExistence type="inferred from homology"/>
<comment type="similarity">
    <text evidence="1 3">Belongs to the ETS family.</text>
</comment>
<evidence type="ECO:0000256" key="2">
    <source>
        <dbReference type="ARBA" id="ARBA00023125"/>
    </source>
</evidence>
<comment type="subcellular location">
    <subcellularLocation>
        <location evidence="3">Nucleus</location>
    </subcellularLocation>
</comment>
<dbReference type="Gene3D" id="1.10.10.10">
    <property type="entry name" value="Winged helix-like DNA-binding domain superfamily/Winged helix DNA-binding domain"/>
    <property type="match status" value="1"/>
</dbReference>
<organism evidence="6 7">
    <name type="scientific">Pristionchus fissidentatus</name>
    <dbReference type="NCBI Taxonomy" id="1538716"/>
    <lineage>
        <taxon>Eukaryota</taxon>
        <taxon>Metazoa</taxon>
        <taxon>Ecdysozoa</taxon>
        <taxon>Nematoda</taxon>
        <taxon>Chromadorea</taxon>
        <taxon>Rhabditida</taxon>
        <taxon>Rhabditina</taxon>
        <taxon>Diplogasteromorpha</taxon>
        <taxon>Diplogasteroidea</taxon>
        <taxon>Neodiplogasteridae</taxon>
        <taxon>Pristionchus</taxon>
    </lineage>
</organism>
<dbReference type="SUPFAM" id="SSF46785">
    <property type="entry name" value="Winged helix' DNA-binding domain"/>
    <property type="match status" value="1"/>
</dbReference>
<feature type="compositionally biased region" description="Basic and acidic residues" evidence="4">
    <location>
        <begin position="43"/>
        <end position="59"/>
    </location>
</feature>
<dbReference type="InterPro" id="IPR000418">
    <property type="entry name" value="Ets_dom"/>
</dbReference>
<dbReference type="PROSITE" id="PS50061">
    <property type="entry name" value="ETS_DOMAIN_3"/>
    <property type="match status" value="1"/>
</dbReference>
<evidence type="ECO:0000313" key="6">
    <source>
        <dbReference type="EMBL" id="GMT15875.1"/>
    </source>
</evidence>
<dbReference type="PANTHER" id="PTHR11849:SF282">
    <property type="entry name" value="ETV5-RELATED PROTEIN ETS96B"/>
    <property type="match status" value="1"/>
</dbReference>
<protein>
    <recommendedName>
        <fullName evidence="5">ETS domain-containing protein</fullName>
    </recommendedName>
</protein>
<reference evidence="6" key="1">
    <citation type="submission" date="2023-10" db="EMBL/GenBank/DDBJ databases">
        <title>Genome assembly of Pristionchus species.</title>
        <authorList>
            <person name="Yoshida K."/>
            <person name="Sommer R.J."/>
        </authorList>
    </citation>
    <scope>NUCLEOTIDE SEQUENCE</scope>
    <source>
        <strain evidence="6">RS5133</strain>
    </source>
</reference>
<dbReference type="InterPro" id="IPR046328">
    <property type="entry name" value="ETS_fam"/>
</dbReference>
<feature type="domain" description="ETS" evidence="5">
    <location>
        <begin position="83"/>
        <end position="164"/>
    </location>
</feature>
<feature type="region of interest" description="Disordered" evidence="4">
    <location>
        <begin position="41"/>
        <end position="62"/>
    </location>
</feature>
<evidence type="ECO:0000313" key="7">
    <source>
        <dbReference type="Proteomes" id="UP001432322"/>
    </source>
</evidence>
<comment type="caution">
    <text evidence="6">The sequence shown here is derived from an EMBL/GenBank/DDBJ whole genome shotgun (WGS) entry which is preliminary data.</text>
</comment>
<dbReference type="PANTHER" id="PTHR11849">
    <property type="entry name" value="ETS"/>
    <property type="match status" value="1"/>
</dbReference>
<sequence>ATMSSLDLQPKLLIAKVSPAVYSAWMTRNFNTFTHLESRKRKASTDQEEKKKRTRKEDYGTYDPDTVLPEKEELKRFHEQDKRCFWFFILSLLMNEEYKEVIAWTGRGREFWIRSSEGLIAIWSDVQKLDFKVQWDSVRRNLRSCYKKRIMMPVDPRHNRFAFITEPSVHIEGWTRGDLDNFIILHHVSASMSHIDESRPPSFPPILSLPPVYPAIVPFPSPGIRKKNNSAEPAEVAPNPLTPFPSLPTNDYLLSNHLLPPTPIDTPPLEEAEIAPSISLSPSQMALAWQYQQPEMMVPRAPLKSFMIKDILGLDE</sequence>
<dbReference type="EMBL" id="BTSY01000002">
    <property type="protein sequence ID" value="GMT15875.1"/>
    <property type="molecule type" value="Genomic_DNA"/>
</dbReference>
<keyword evidence="3" id="KW-0539">Nucleus</keyword>
<feature type="non-terminal residue" evidence="6">
    <location>
        <position position="1"/>
    </location>
</feature>
<dbReference type="GO" id="GO:0000981">
    <property type="term" value="F:DNA-binding transcription factor activity, RNA polymerase II-specific"/>
    <property type="evidence" value="ECO:0007669"/>
    <property type="project" value="TreeGrafter"/>
</dbReference>
<dbReference type="InterPro" id="IPR036388">
    <property type="entry name" value="WH-like_DNA-bd_sf"/>
</dbReference>
<dbReference type="Proteomes" id="UP001432322">
    <property type="component" value="Unassembled WGS sequence"/>
</dbReference>
<dbReference type="GO" id="GO:0030154">
    <property type="term" value="P:cell differentiation"/>
    <property type="evidence" value="ECO:0007669"/>
    <property type="project" value="TreeGrafter"/>
</dbReference>
<dbReference type="GO" id="GO:0005634">
    <property type="term" value="C:nucleus"/>
    <property type="evidence" value="ECO:0007669"/>
    <property type="project" value="UniProtKB-SubCell"/>
</dbReference>
<keyword evidence="7" id="KW-1185">Reference proteome</keyword>
<gene>
    <name evidence="6" type="ORF">PFISCL1PPCAC_7172</name>
</gene>
<dbReference type="Pfam" id="PF00178">
    <property type="entry name" value="Ets"/>
    <property type="match status" value="1"/>
</dbReference>
<dbReference type="InterPro" id="IPR036390">
    <property type="entry name" value="WH_DNA-bd_sf"/>
</dbReference>
<accession>A0AAV5V8A3</accession>
<evidence type="ECO:0000259" key="5">
    <source>
        <dbReference type="PROSITE" id="PS50061"/>
    </source>
</evidence>
<evidence type="ECO:0000256" key="4">
    <source>
        <dbReference type="SAM" id="MobiDB-lite"/>
    </source>
</evidence>
<evidence type="ECO:0000256" key="1">
    <source>
        <dbReference type="ARBA" id="ARBA00005562"/>
    </source>
</evidence>